<comment type="caution">
    <text evidence="1">The sequence shown here is derived from an EMBL/GenBank/DDBJ whole genome shotgun (WGS) entry which is preliminary data.</text>
</comment>
<proteinExistence type="predicted"/>
<dbReference type="AlphaFoldDB" id="A0A511XGE0"/>
<name>A0A511XGE0_9PROT</name>
<dbReference type="Proteomes" id="UP000321746">
    <property type="component" value="Unassembled WGS sequence"/>
</dbReference>
<organism evidence="1 2">
    <name type="scientific">Acetobacter oeni</name>
    <dbReference type="NCBI Taxonomy" id="304077"/>
    <lineage>
        <taxon>Bacteria</taxon>
        <taxon>Pseudomonadati</taxon>
        <taxon>Pseudomonadota</taxon>
        <taxon>Alphaproteobacteria</taxon>
        <taxon>Acetobacterales</taxon>
        <taxon>Acetobacteraceae</taxon>
        <taxon>Acetobacter</taxon>
    </lineage>
</organism>
<accession>A0A511XGE0</accession>
<evidence type="ECO:0008006" key="3">
    <source>
        <dbReference type="Google" id="ProtNLM"/>
    </source>
</evidence>
<sequence>MSARDEKSVSAKKSRKRGDDAFEIWLRRGLHQLFDDVAKEPVPEELLKIIEEDRDS</sequence>
<evidence type="ECO:0000313" key="1">
    <source>
        <dbReference type="EMBL" id="GEN62013.1"/>
    </source>
</evidence>
<protein>
    <recommendedName>
        <fullName evidence="3">Anti-sigma factor NepR domain-containing protein</fullName>
    </recommendedName>
</protein>
<dbReference type="EMBL" id="BJYG01000002">
    <property type="protein sequence ID" value="GEN62013.1"/>
    <property type="molecule type" value="Genomic_DNA"/>
</dbReference>
<reference evidence="1 2" key="1">
    <citation type="submission" date="2019-07" db="EMBL/GenBank/DDBJ databases">
        <title>Whole genome shotgun sequence of Acetobacter oeni NBRC 105207.</title>
        <authorList>
            <person name="Hosoyama A."/>
            <person name="Uohara A."/>
            <person name="Ohji S."/>
            <person name="Ichikawa N."/>
        </authorList>
    </citation>
    <scope>NUCLEOTIDE SEQUENCE [LARGE SCALE GENOMIC DNA]</scope>
    <source>
        <strain evidence="1 2">NBRC 105207</strain>
    </source>
</reference>
<evidence type="ECO:0000313" key="2">
    <source>
        <dbReference type="Proteomes" id="UP000321746"/>
    </source>
</evidence>
<keyword evidence="2" id="KW-1185">Reference proteome</keyword>
<gene>
    <name evidence="1" type="ORF">AOE01nite_02370</name>
</gene>